<sequence length="145" mass="15954">MLFTSFSGSLVSRIPGAVQTVVLTDDRQVNPDTISWGYRGGTLDVNGNSLTFHQLKAADYGAVLINNNEATRAVVTLDFDTDKYLFHGQLKGSLDVTNVVTAGNTDTLLIDGSADMTWICPYISRHLLSLNPLQARCRRYSRGER</sequence>
<geneLocation type="plasmid" evidence="1 2">
    <name>pCFSAN083829_2</name>
</geneLocation>
<reference evidence="1" key="1">
    <citation type="submission" date="2021-02" db="EMBL/GenBank/DDBJ databases">
        <title>Co-localization of colistin and carbapenem -resistance genes on a novel transferable IncHI2 plasmid in Escherichia coli from chicken-origin.</title>
        <authorList>
            <person name="Hoffmann M."/>
            <person name="Balkey M."/>
            <person name="Ronco T."/>
            <person name="Hendriksen R.S."/>
        </authorList>
    </citation>
    <scope>NUCLEOTIDE SEQUENCE</scope>
    <source>
        <strain evidence="1">CFSAN083829</strain>
        <plasmid evidence="1">pCFSAN083829_2</plasmid>
    </source>
</reference>
<proteinExistence type="predicted"/>
<organism evidence="1 2">
    <name type="scientific">Escherichia coli</name>
    <dbReference type="NCBI Taxonomy" id="562"/>
    <lineage>
        <taxon>Bacteria</taxon>
        <taxon>Pseudomonadati</taxon>
        <taxon>Pseudomonadota</taxon>
        <taxon>Gammaproteobacteria</taxon>
        <taxon>Enterobacterales</taxon>
        <taxon>Enterobacteriaceae</taxon>
        <taxon>Escherichia</taxon>
    </lineage>
</organism>
<gene>
    <name evidence="1" type="ORF">JNP96_29820</name>
</gene>
<dbReference type="SUPFAM" id="SSF51126">
    <property type="entry name" value="Pectin lyase-like"/>
    <property type="match status" value="1"/>
</dbReference>
<dbReference type="Proteomes" id="UP000663166">
    <property type="component" value="Plasmid pCFSAN083829_2"/>
</dbReference>
<protein>
    <submittedName>
        <fullName evidence="1">Uncharacterized protein</fullName>
    </submittedName>
</protein>
<dbReference type="AlphaFoldDB" id="A0A895P1R8"/>
<dbReference type="Gene3D" id="2.160.20.20">
    <property type="match status" value="1"/>
</dbReference>
<evidence type="ECO:0000313" key="2">
    <source>
        <dbReference type="Proteomes" id="UP000663166"/>
    </source>
</evidence>
<dbReference type="EMBL" id="CP070395">
    <property type="protein sequence ID" value="QSA00622.1"/>
    <property type="molecule type" value="Genomic_DNA"/>
</dbReference>
<evidence type="ECO:0000313" key="1">
    <source>
        <dbReference type="EMBL" id="QSA00622.1"/>
    </source>
</evidence>
<name>A0A895P1R8_ECOLX</name>
<dbReference type="InterPro" id="IPR012332">
    <property type="entry name" value="Autotransporter_pectin_lyase_C"/>
</dbReference>
<keyword evidence="1" id="KW-0614">Plasmid</keyword>
<accession>A0A895P1R8</accession>
<dbReference type="InterPro" id="IPR011050">
    <property type="entry name" value="Pectin_lyase_fold/virulence"/>
</dbReference>